<gene>
    <name evidence="1" type="ORF">A3A35_01150</name>
</gene>
<dbReference type="Gene3D" id="3.90.550.10">
    <property type="entry name" value="Spore Coat Polysaccharide Biosynthesis Protein SpsA, Chain A"/>
    <property type="match status" value="1"/>
</dbReference>
<comment type="caution">
    <text evidence="1">The sequence shown here is derived from an EMBL/GenBank/DDBJ whole genome shotgun (WGS) entry which is preliminary data.</text>
</comment>
<dbReference type="InterPro" id="IPR029044">
    <property type="entry name" value="Nucleotide-diphossugar_trans"/>
</dbReference>
<evidence type="ECO:0000313" key="1">
    <source>
        <dbReference type="EMBL" id="OGG71980.1"/>
    </source>
</evidence>
<sequence length="241" mass="27132">MKILGLVTARGGSKRVPRKNIKEFCGKPLLAWTIEVGKASGVFDRFVLSTEDSEIAEVGKQYGIEVPFTRPTELASDTAGSFGVVKHAIEWLRDNEKYEAPWIILLEPSSPGRQVFHLQEIVKLLDERTDFDSLVGVSETPGHFSFLKQLTPDQNGILTRVGDGAILRNLIHRNQDVSKSYFINSAVYAFKTKNLFDGNNSLWGDSTYGYIMDSKYALDIDTPEDWLVAEIKMKKLLEEEK</sequence>
<reference evidence="1 2" key="1">
    <citation type="journal article" date="2016" name="Nat. Commun.">
        <title>Thousands of microbial genomes shed light on interconnected biogeochemical processes in an aquifer system.</title>
        <authorList>
            <person name="Anantharaman K."/>
            <person name="Brown C.T."/>
            <person name="Hug L.A."/>
            <person name="Sharon I."/>
            <person name="Castelle C.J."/>
            <person name="Probst A.J."/>
            <person name="Thomas B.C."/>
            <person name="Singh A."/>
            <person name="Wilkins M.J."/>
            <person name="Karaoz U."/>
            <person name="Brodie E.L."/>
            <person name="Williams K.H."/>
            <person name="Hubbard S.S."/>
            <person name="Banfield J.F."/>
        </authorList>
    </citation>
    <scope>NUCLEOTIDE SEQUENCE [LARGE SCALE GENOMIC DNA]</scope>
</reference>
<accession>A0A1F6EEB9</accession>
<dbReference type="Pfam" id="PF02348">
    <property type="entry name" value="CTP_transf_3"/>
    <property type="match status" value="1"/>
</dbReference>
<evidence type="ECO:0000313" key="2">
    <source>
        <dbReference type="Proteomes" id="UP000179115"/>
    </source>
</evidence>
<dbReference type="InterPro" id="IPR003329">
    <property type="entry name" value="Cytidylyl_trans"/>
</dbReference>
<protein>
    <submittedName>
        <fullName evidence="1">Uncharacterized protein</fullName>
    </submittedName>
</protein>
<dbReference type="GO" id="GO:0008781">
    <property type="term" value="F:N-acylneuraminate cytidylyltransferase activity"/>
    <property type="evidence" value="ECO:0007669"/>
    <property type="project" value="TreeGrafter"/>
</dbReference>
<proteinExistence type="predicted"/>
<dbReference type="PANTHER" id="PTHR21485:SF6">
    <property type="entry name" value="N-ACYLNEURAMINATE CYTIDYLYLTRANSFERASE-RELATED"/>
    <property type="match status" value="1"/>
</dbReference>
<dbReference type="Proteomes" id="UP000179115">
    <property type="component" value="Unassembled WGS sequence"/>
</dbReference>
<dbReference type="AlphaFoldDB" id="A0A1F6EEB9"/>
<name>A0A1F6EEB9_9BACT</name>
<dbReference type="EMBL" id="MFLV01000004">
    <property type="protein sequence ID" value="OGG71980.1"/>
    <property type="molecule type" value="Genomic_DNA"/>
</dbReference>
<dbReference type="STRING" id="1798508.A3A35_01150"/>
<dbReference type="InterPro" id="IPR050793">
    <property type="entry name" value="CMP-NeuNAc_synthase"/>
</dbReference>
<dbReference type="SUPFAM" id="SSF53448">
    <property type="entry name" value="Nucleotide-diphospho-sugar transferases"/>
    <property type="match status" value="1"/>
</dbReference>
<organism evidence="1 2">
    <name type="scientific">Candidatus Kaiserbacteria bacterium RIFCSPLOWO2_01_FULL_51_21</name>
    <dbReference type="NCBI Taxonomy" id="1798508"/>
    <lineage>
        <taxon>Bacteria</taxon>
        <taxon>Candidatus Kaiseribacteriota</taxon>
    </lineage>
</organism>
<dbReference type="CDD" id="cd02513">
    <property type="entry name" value="CMP-NeuAc_Synthase"/>
    <property type="match status" value="1"/>
</dbReference>
<dbReference type="PANTHER" id="PTHR21485">
    <property type="entry name" value="HAD SUPERFAMILY MEMBERS CMAS AND KDSC"/>
    <property type="match status" value="1"/>
</dbReference>